<evidence type="ECO:0000256" key="3">
    <source>
        <dbReference type="ARBA" id="ARBA00022505"/>
    </source>
</evidence>
<dbReference type="GO" id="GO:0016491">
    <property type="term" value="F:oxidoreductase activity"/>
    <property type="evidence" value="ECO:0007669"/>
    <property type="project" value="UniProtKB-KW"/>
</dbReference>
<dbReference type="Gene3D" id="2.20.25.90">
    <property type="entry name" value="ADC-like domains"/>
    <property type="match status" value="1"/>
</dbReference>
<dbReference type="Proteomes" id="UP000265882">
    <property type="component" value="Unassembled WGS sequence"/>
</dbReference>
<evidence type="ECO:0000313" key="11">
    <source>
        <dbReference type="Proteomes" id="UP000265882"/>
    </source>
</evidence>
<feature type="domain" description="4Fe-4S Mo/W bis-MGD-type" evidence="9">
    <location>
        <begin position="86"/>
        <end position="142"/>
    </location>
</feature>
<dbReference type="AlphaFoldDB" id="A0A3A4NV52"/>
<keyword evidence="7" id="KW-0408">Iron</keyword>
<evidence type="ECO:0000256" key="1">
    <source>
        <dbReference type="ARBA" id="ARBA00010312"/>
    </source>
</evidence>
<evidence type="ECO:0000256" key="4">
    <source>
        <dbReference type="ARBA" id="ARBA00022723"/>
    </source>
</evidence>
<dbReference type="SUPFAM" id="SSF50692">
    <property type="entry name" value="ADC-like"/>
    <property type="match status" value="1"/>
</dbReference>
<dbReference type="PROSITE" id="PS00551">
    <property type="entry name" value="MOLYBDOPTERIN_PROK_1"/>
    <property type="match status" value="1"/>
</dbReference>
<protein>
    <recommendedName>
        <fullName evidence="9">4Fe-4S Mo/W bis-MGD-type domain-containing protein</fullName>
    </recommendedName>
</protein>
<dbReference type="SUPFAM" id="SSF53706">
    <property type="entry name" value="Formate dehydrogenase/DMSO reductase, domains 1-3"/>
    <property type="match status" value="1"/>
</dbReference>
<dbReference type="GO" id="GO:0046872">
    <property type="term" value="F:metal ion binding"/>
    <property type="evidence" value="ECO:0007669"/>
    <property type="project" value="UniProtKB-KW"/>
</dbReference>
<evidence type="ECO:0000256" key="8">
    <source>
        <dbReference type="ARBA" id="ARBA00023014"/>
    </source>
</evidence>
<dbReference type="InterPro" id="IPR027467">
    <property type="entry name" value="MopterinOxRdtase_cofactor_BS"/>
</dbReference>
<dbReference type="Gene3D" id="3.40.50.740">
    <property type="match status" value="1"/>
</dbReference>
<evidence type="ECO:0000313" key="10">
    <source>
        <dbReference type="EMBL" id="RJP19704.1"/>
    </source>
</evidence>
<dbReference type="EMBL" id="QZKU01000086">
    <property type="protein sequence ID" value="RJP19704.1"/>
    <property type="molecule type" value="Genomic_DNA"/>
</dbReference>
<keyword evidence="2" id="KW-0004">4Fe-4S</keyword>
<evidence type="ECO:0000256" key="2">
    <source>
        <dbReference type="ARBA" id="ARBA00022485"/>
    </source>
</evidence>
<dbReference type="PANTHER" id="PTHR43742">
    <property type="entry name" value="TRIMETHYLAMINE-N-OXIDE REDUCTASE"/>
    <property type="match status" value="1"/>
</dbReference>
<accession>A0A3A4NV52</accession>
<keyword evidence="4" id="KW-0479">Metal-binding</keyword>
<evidence type="ECO:0000256" key="7">
    <source>
        <dbReference type="ARBA" id="ARBA00023004"/>
    </source>
</evidence>
<dbReference type="Gene3D" id="3.30.2070.10">
    <property type="entry name" value="Formate dehydrogenase/DMSO reductase"/>
    <property type="match status" value="1"/>
</dbReference>
<evidence type="ECO:0000256" key="6">
    <source>
        <dbReference type="ARBA" id="ARBA00023002"/>
    </source>
</evidence>
<comment type="caution">
    <text evidence="10">The sequence shown here is derived from an EMBL/GenBank/DDBJ whole genome shotgun (WGS) entry which is preliminary data.</text>
</comment>
<dbReference type="InterPro" id="IPR006656">
    <property type="entry name" value="Mopterin_OxRdtase"/>
</dbReference>
<gene>
    <name evidence="10" type="ORF">C4520_12560</name>
</gene>
<sequence>MNAPPATAPEEQARHVLSAISNAVDFHFGGTINMKINRKSFLKALAFAGGGTMGLMTSPAPWHLTRDLARWTQNWPWVPAPAQGKPSQVNSICGMCSGGCGIIVRKVDERMVRVEGNKRHPVNRGFICPIGISSLQMVYGPARVRQPLRRAGSRGEGKWEELSWEEAIAEFADSIKKRRSAAQSHAIACFTNSADGTTNELLDRFLKAIGSRNLVKLDSGKDARAALMKVMQGIDALPAYDFEGADFLLSFGCSLLEGWGTCGRMYGAVDSWYRERARPVELVQIESNFSTTASKAAKWIPIAPGTEAALAMGIAHVMISEGSYDQAFVSKHCFGFEDWKDDAGKMHRGFKSLVLGEYSPPAVEKITGVSVKDIEMLGHRFAVSEHPLAVGGGGRGDHFNGIYELMAIHSLNALAGNINKTGGVLVKSSVPLNPLPDVLMDEEAARGYAAGALDGTGKGSSLAAALPGVNDAALQLLIVHESNPLYSLPEQQLAARLFEKIPYIVSLSSYMDESAAHADLVLPLSTRLERWDDQLAAPELQYAVYNLNRPVVAPLYTTRSAGDIVIETAKKLGGTIAESFRWANMQEVLRERAHGLFESGRGVIDSPDLHAIEGDAQFGEPSYSSFSEMWDKLQQQNCWFDTAYNYGDLRNILKTPSGKFEFYSRTLQSMFGIEDDEKYMPHYEKPDNQPKGFDVAIMTEDMLLMGDDGKGTPPFLMKQLDENVLKENDLFVQINPITAMYHDLAEGDRVVLESPAAKVHVRLHLYEGVREGVVLIRLGFGHTAFDKFLRGKGVNAKRLLVVKKDSITGLPLWRITPGKIVKT</sequence>
<keyword evidence="8" id="KW-0411">Iron-sulfur</keyword>
<evidence type="ECO:0000259" key="9">
    <source>
        <dbReference type="PROSITE" id="PS51669"/>
    </source>
</evidence>
<keyword evidence="3" id="KW-0500">Molybdenum</keyword>
<dbReference type="Pfam" id="PF04879">
    <property type="entry name" value="Molybdop_Fe4S4"/>
    <property type="match status" value="1"/>
</dbReference>
<evidence type="ECO:0000256" key="5">
    <source>
        <dbReference type="ARBA" id="ARBA00022729"/>
    </source>
</evidence>
<dbReference type="Gene3D" id="3.40.228.10">
    <property type="entry name" value="Dimethylsulfoxide Reductase, domain 2"/>
    <property type="match status" value="1"/>
</dbReference>
<dbReference type="Pfam" id="PF01568">
    <property type="entry name" value="Molydop_binding"/>
    <property type="match status" value="1"/>
</dbReference>
<dbReference type="InterPro" id="IPR050612">
    <property type="entry name" value="Prok_Mopterin_Oxidored"/>
</dbReference>
<dbReference type="Pfam" id="PF00384">
    <property type="entry name" value="Molybdopterin"/>
    <property type="match status" value="1"/>
</dbReference>
<name>A0A3A4NV52_ABYX5</name>
<keyword evidence="6" id="KW-0560">Oxidoreductase</keyword>
<dbReference type="GO" id="GO:0043546">
    <property type="term" value="F:molybdopterin cofactor binding"/>
    <property type="evidence" value="ECO:0007669"/>
    <property type="project" value="InterPro"/>
</dbReference>
<dbReference type="SMART" id="SM00926">
    <property type="entry name" value="Molybdop_Fe4S4"/>
    <property type="match status" value="1"/>
</dbReference>
<organism evidence="10 11">
    <name type="scientific">Abyssobacteria bacterium (strain SURF_5)</name>
    <dbReference type="NCBI Taxonomy" id="2093360"/>
    <lineage>
        <taxon>Bacteria</taxon>
        <taxon>Pseudomonadati</taxon>
        <taxon>Candidatus Hydrogenedentota</taxon>
        <taxon>Candidatus Abyssobacteria</taxon>
    </lineage>
</organism>
<dbReference type="InterPro" id="IPR009010">
    <property type="entry name" value="Asp_de-COase-like_dom_sf"/>
</dbReference>
<dbReference type="PROSITE" id="PS51669">
    <property type="entry name" value="4FE4S_MOW_BIS_MGD"/>
    <property type="match status" value="1"/>
</dbReference>
<proteinExistence type="inferred from homology"/>
<dbReference type="Gene3D" id="2.40.40.20">
    <property type="match status" value="1"/>
</dbReference>
<reference evidence="10 11" key="1">
    <citation type="journal article" date="2017" name="ISME J.">
        <title>Energy and carbon metabolisms in a deep terrestrial subsurface fluid microbial community.</title>
        <authorList>
            <person name="Momper L."/>
            <person name="Jungbluth S.P."/>
            <person name="Lee M.D."/>
            <person name="Amend J.P."/>
        </authorList>
    </citation>
    <scope>NUCLEOTIDE SEQUENCE [LARGE SCALE GENOMIC DNA]</scope>
    <source>
        <strain evidence="10">SURF_5</strain>
    </source>
</reference>
<dbReference type="GO" id="GO:0051539">
    <property type="term" value="F:4 iron, 4 sulfur cluster binding"/>
    <property type="evidence" value="ECO:0007669"/>
    <property type="project" value="UniProtKB-KW"/>
</dbReference>
<comment type="similarity">
    <text evidence="1">Belongs to the prokaryotic molybdopterin-containing oxidoreductase family.</text>
</comment>
<keyword evidence="5" id="KW-0732">Signal</keyword>
<dbReference type="PANTHER" id="PTHR43742:SF9">
    <property type="entry name" value="TETRATHIONATE REDUCTASE SUBUNIT A"/>
    <property type="match status" value="1"/>
</dbReference>
<dbReference type="InterPro" id="IPR006963">
    <property type="entry name" value="Mopterin_OxRdtase_4Fe-4S_dom"/>
</dbReference>
<dbReference type="InterPro" id="IPR006657">
    <property type="entry name" value="MoPterin_dinucl-bd_dom"/>
</dbReference>